<name>A0ABS2QTI6_9BACI</name>
<dbReference type="Proteomes" id="UP000809829">
    <property type="component" value="Unassembled WGS sequence"/>
</dbReference>
<evidence type="ECO:0000313" key="2">
    <source>
        <dbReference type="Proteomes" id="UP000809829"/>
    </source>
</evidence>
<dbReference type="PROSITE" id="PS01228">
    <property type="entry name" value="COF_1"/>
    <property type="match status" value="1"/>
</dbReference>
<dbReference type="InterPro" id="IPR006379">
    <property type="entry name" value="HAD-SF_hydro_IIB"/>
</dbReference>
<organism evidence="1 2">
    <name type="scientific">Priestia iocasae</name>
    <dbReference type="NCBI Taxonomy" id="2291674"/>
    <lineage>
        <taxon>Bacteria</taxon>
        <taxon>Bacillati</taxon>
        <taxon>Bacillota</taxon>
        <taxon>Bacilli</taxon>
        <taxon>Bacillales</taxon>
        <taxon>Bacillaceae</taxon>
        <taxon>Priestia</taxon>
    </lineage>
</organism>
<gene>
    <name evidence="1" type="ORF">JOC83_001636</name>
</gene>
<dbReference type="InterPro" id="IPR023214">
    <property type="entry name" value="HAD_sf"/>
</dbReference>
<dbReference type="NCBIfam" id="TIGR01484">
    <property type="entry name" value="HAD-SF-IIB"/>
    <property type="match status" value="1"/>
</dbReference>
<dbReference type="Gene3D" id="3.30.1240.10">
    <property type="match status" value="1"/>
</dbReference>
<proteinExistence type="predicted"/>
<dbReference type="SFLD" id="SFLDG01144">
    <property type="entry name" value="C2.B.4:_PGP_Like"/>
    <property type="match status" value="1"/>
</dbReference>
<reference evidence="1 2" key="1">
    <citation type="submission" date="2021-01" db="EMBL/GenBank/DDBJ databases">
        <title>Genomic Encyclopedia of Type Strains, Phase IV (KMG-IV): sequencing the most valuable type-strain genomes for metagenomic binning, comparative biology and taxonomic classification.</title>
        <authorList>
            <person name="Goeker M."/>
        </authorList>
    </citation>
    <scope>NUCLEOTIDE SEQUENCE [LARGE SCALE GENOMIC DNA]</scope>
    <source>
        <strain evidence="1 2">DSM 104297</strain>
    </source>
</reference>
<dbReference type="PANTHER" id="PTHR10000:SF55">
    <property type="entry name" value="5-AMINO-6-(5-PHOSPHO-D-RIBITYLAMINO)URACIL PHOSPHATASE YCSE"/>
    <property type="match status" value="1"/>
</dbReference>
<dbReference type="Gene3D" id="3.40.50.1000">
    <property type="entry name" value="HAD superfamily/HAD-like"/>
    <property type="match status" value="1"/>
</dbReference>
<dbReference type="SUPFAM" id="SSF56784">
    <property type="entry name" value="HAD-like"/>
    <property type="match status" value="1"/>
</dbReference>
<dbReference type="PROSITE" id="PS01229">
    <property type="entry name" value="COF_2"/>
    <property type="match status" value="1"/>
</dbReference>
<keyword evidence="2" id="KW-1185">Reference proteome</keyword>
<comment type="caution">
    <text evidence="1">The sequence shown here is derived from an EMBL/GenBank/DDBJ whole genome shotgun (WGS) entry which is preliminary data.</text>
</comment>
<dbReference type="EMBL" id="JAFBFC010000003">
    <property type="protein sequence ID" value="MBM7702789.1"/>
    <property type="molecule type" value="Genomic_DNA"/>
</dbReference>
<sequence>MTTKLIAIDLDGTLLNNQNEISAENLQAMKEAQAQGVEVVVATGRAAFDVKKIFEQTDINTWIIAANGATIHQPNGEPYLSVPMKKSDALDSLKWLEENGYYYEVFSEEAIYTPQNGRELIAIEMDRLKSANPELDLAPLRLAASKQFSQSGFAFIPSYKELEDEALSIYNILAFSFDDEKLTRGWNRFKDREDLTLVTSAHHNFELEHKDASKGNALKRLASQLRIPLDETAAIGDSMNDYSMISIAKTGIAMGNARQEIKDIATFITKENDEHGVAHAIYRLLEEK</sequence>
<dbReference type="InterPro" id="IPR000150">
    <property type="entry name" value="Cof"/>
</dbReference>
<accession>A0ABS2QTI6</accession>
<dbReference type="InterPro" id="IPR036412">
    <property type="entry name" value="HAD-like_sf"/>
</dbReference>
<dbReference type="PANTHER" id="PTHR10000">
    <property type="entry name" value="PHOSPHOSERINE PHOSPHATASE"/>
    <property type="match status" value="1"/>
</dbReference>
<evidence type="ECO:0000313" key="1">
    <source>
        <dbReference type="EMBL" id="MBM7702789.1"/>
    </source>
</evidence>
<dbReference type="RefSeq" id="WP_205186096.1">
    <property type="nucleotide sequence ID" value="NZ_JAFBFC010000003.1"/>
</dbReference>
<dbReference type="Pfam" id="PF08282">
    <property type="entry name" value="Hydrolase_3"/>
    <property type="match status" value="1"/>
</dbReference>
<dbReference type="SFLD" id="SFLDS00003">
    <property type="entry name" value="Haloacid_Dehalogenase"/>
    <property type="match status" value="1"/>
</dbReference>
<dbReference type="SFLD" id="SFLDG01140">
    <property type="entry name" value="C2.B:_Phosphomannomutase_and_P"/>
    <property type="match status" value="1"/>
</dbReference>
<dbReference type="NCBIfam" id="TIGR00099">
    <property type="entry name" value="Cof-subfamily"/>
    <property type="match status" value="1"/>
</dbReference>
<protein>
    <submittedName>
        <fullName evidence="1">Cof subfamily protein (Haloacid dehalogenase superfamily)</fullName>
    </submittedName>
</protein>
<dbReference type="CDD" id="cd07516">
    <property type="entry name" value="HAD_Pase"/>
    <property type="match status" value="1"/>
</dbReference>